<evidence type="ECO:0000256" key="3">
    <source>
        <dbReference type="ARBA" id="ARBA00023242"/>
    </source>
</evidence>
<organism evidence="6 7">
    <name type="scientific">Cladosporium halotolerans</name>
    <dbReference type="NCBI Taxonomy" id="1052096"/>
    <lineage>
        <taxon>Eukaryota</taxon>
        <taxon>Fungi</taxon>
        <taxon>Dikarya</taxon>
        <taxon>Ascomycota</taxon>
        <taxon>Pezizomycotina</taxon>
        <taxon>Dothideomycetes</taxon>
        <taxon>Dothideomycetidae</taxon>
        <taxon>Cladosporiales</taxon>
        <taxon>Cladosporiaceae</taxon>
        <taxon>Cladosporium</taxon>
    </lineage>
</organism>
<dbReference type="GO" id="GO:0006338">
    <property type="term" value="P:chromatin remodeling"/>
    <property type="evidence" value="ECO:0007669"/>
    <property type="project" value="UniProtKB-ARBA"/>
</dbReference>
<feature type="compositionally biased region" description="Basic and acidic residues" evidence="4">
    <location>
        <begin position="93"/>
        <end position="102"/>
    </location>
</feature>
<dbReference type="GeneID" id="96008673"/>
<dbReference type="GO" id="GO:0000792">
    <property type="term" value="C:heterochromatin"/>
    <property type="evidence" value="ECO:0007669"/>
    <property type="project" value="UniProtKB-ARBA"/>
</dbReference>
<evidence type="ECO:0000259" key="5">
    <source>
        <dbReference type="PROSITE" id="PS50013"/>
    </source>
</evidence>
<feature type="domain" description="Chromo" evidence="5">
    <location>
        <begin position="52"/>
        <end position="112"/>
    </location>
</feature>
<dbReference type="InterPro" id="IPR000953">
    <property type="entry name" value="Chromo/chromo_shadow_dom"/>
</dbReference>
<keyword evidence="7" id="KW-1185">Reference proteome</keyword>
<proteinExistence type="predicted"/>
<dbReference type="InterPro" id="IPR051219">
    <property type="entry name" value="Heterochromatin_chromo-domain"/>
</dbReference>
<comment type="caution">
    <text evidence="6">The sequence shown here is derived from an EMBL/GenBank/DDBJ whole genome shotgun (WGS) entry which is preliminary data.</text>
</comment>
<feature type="compositionally biased region" description="Acidic residues" evidence="4">
    <location>
        <begin position="35"/>
        <end position="52"/>
    </location>
</feature>
<dbReference type="GO" id="GO:0005634">
    <property type="term" value="C:nucleus"/>
    <property type="evidence" value="ECO:0007669"/>
    <property type="project" value="UniProtKB-SubCell"/>
</dbReference>
<comment type="subunit">
    <text evidence="2">Component of the NuA4 histone acetyltransferase complex.</text>
</comment>
<keyword evidence="3" id="KW-0539">Nucleus</keyword>
<feature type="compositionally biased region" description="Acidic residues" evidence="4">
    <location>
        <begin position="1"/>
        <end position="11"/>
    </location>
</feature>
<evidence type="ECO:0000256" key="4">
    <source>
        <dbReference type="SAM" id="MobiDB-lite"/>
    </source>
</evidence>
<dbReference type="InterPro" id="IPR023780">
    <property type="entry name" value="Chromo_domain"/>
</dbReference>
<evidence type="ECO:0000313" key="7">
    <source>
        <dbReference type="Proteomes" id="UP000803884"/>
    </source>
</evidence>
<dbReference type="PANTHER" id="PTHR22812">
    <property type="entry name" value="CHROMOBOX PROTEIN"/>
    <property type="match status" value="1"/>
</dbReference>
<reference evidence="6 7" key="1">
    <citation type="journal article" date="2020" name="Microbiol. Resour. Announc.">
        <title>Draft Genome Sequence of a Cladosporium Species Isolated from the Mesophotic Ascidian Didemnum maculosum.</title>
        <authorList>
            <person name="Gioti A."/>
            <person name="Siaperas R."/>
            <person name="Nikolaivits E."/>
            <person name="Le Goff G."/>
            <person name="Ouazzani J."/>
            <person name="Kotoulas G."/>
            <person name="Topakas E."/>
        </authorList>
    </citation>
    <scope>NUCLEOTIDE SEQUENCE [LARGE SCALE GENOMIC DNA]</scope>
    <source>
        <strain evidence="6 7">TM138-S3</strain>
    </source>
</reference>
<dbReference type="AlphaFoldDB" id="A0AB34KJD9"/>
<dbReference type="PROSITE" id="PS50013">
    <property type="entry name" value="CHROMO_2"/>
    <property type="match status" value="1"/>
</dbReference>
<feature type="region of interest" description="Disordered" evidence="4">
    <location>
        <begin position="1"/>
        <end position="55"/>
    </location>
</feature>
<dbReference type="Proteomes" id="UP000803884">
    <property type="component" value="Unassembled WGS sequence"/>
</dbReference>
<protein>
    <recommendedName>
        <fullName evidence="5">Chromo domain-containing protein</fullName>
    </recommendedName>
</protein>
<dbReference type="PROSITE" id="PS00598">
    <property type="entry name" value="CHROMO_1"/>
    <property type="match status" value="1"/>
</dbReference>
<dbReference type="RefSeq" id="XP_069227313.1">
    <property type="nucleotide sequence ID" value="XM_069375835.1"/>
</dbReference>
<dbReference type="Pfam" id="PF01393">
    <property type="entry name" value="Chromo_shadow"/>
    <property type="match status" value="1"/>
</dbReference>
<comment type="subcellular location">
    <subcellularLocation>
        <location evidence="1">Nucleus</location>
    </subcellularLocation>
</comment>
<dbReference type="CDD" id="cd00024">
    <property type="entry name" value="CD_CSD"/>
    <property type="match status" value="1"/>
</dbReference>
<evidence type="ECO:0000313" key="6">
    <source>
        <dbReference type="EMBL" id="KAL1584207.1"/>
    </source>
</evidence>
<dbReference type="InterPro" id="IPR008251">
    <property type="entry name" value="Chromo_shadow_dom"/>
</dbReference>
<feature type="compositionally biased region" description="Basic residues" evidence="4">
    <location>
        <begin position="113"/>
        <end position="122"/>
    </location>
</feature>
<gene>
    <name evidence="6" type="ORF">WHR41_07230</name>
</gene>
<accession>A0AB34KJD9</accession>
<dbReference type="InterPro" id="IPR016197">
    <property type="entry name" value="Chromo-like_dom_sf"/>
</dbReference>
<dbReference type="SMART" id="SM00298">
    <property type="entry name" value="CHROMO"/>
    <property type="match status" value="1"/>
</dbReference>
<dbReference type="Pfam" id="PF00385">
    <property type="entry name" value="Chromo"/>
    <property type="match status" value="1"/>
</dbReference>
<dbReference type="EMBL" id="JAAQHG020000028">
    <property type="protein sequence ID" value="KAL1584207.1"/>
    <property type="molecule type" value="Genomic_DNA"/>
</dbReference>
<feature type="region of interest" description="Disordered" evidence="4">
    <location>
        <begin position="83"/>
        <end position="160"/>
    </location>
</feature>
<evidence type="ECO:0000256" key="1">
    <source>
        <dbReference type="ARBA" id="ARBA00004123"/>
    </source>
</evidence>
<name>A0AB34KJD9_9PEZI</name>
<dbReference type="SUPFAM" id="SSF54160">
    <property type="entry name" value="Chromo domain-like"/>
    <property type="match status" value="2"/>
</dbReference>
<evidence type="ECO:0000256" key="2">
    <source>
        <dbReference type="ARBA" id="ARBA00011353"/>
    </source>
</evidence>
<dbReference type="InterPro" id="IPR023779">
    <property type="entry name" value="Chromodomain_CS"/>
</dbReference>
<dbReference type="Gene3D" id="2.40.50.40">
    <property type="match status" value="2"/>
</dbReference>
<sequence length="237" mass="26317">MPPAISDEESISDGVDVPESIPAKASKSKQPVKDESEDEQDEGSDEEGEDEYSVDRIVDHAFERGAVKYKVKWLGYEDESDMTWEPAGNLETAPEKVQDYHDSIGGPPEPPASKKKGGAKKRTAAESVESTAVTVAKKRGRKSQTNGTEPEQGFFTLPKGSWESDVSHVMSIVEEEEPDSNKPGKTIKVLMGFIQWNEDRKTKHPMKTLRTKCPQALLTYYENHLVFAKNEDSSIAE</sequence>